<gene>
    <name evidence="1" type="ORF">ALC57_07395</name>
</gene>
<organism evidence="1 2">
    <name type="scientific">Trachymyrmex cornetzi</name>
    <dbReference type="NCBI Taxonomy" id="471704"/>
    <lineage>
        <taxon>Eukaryota</taxon>
        <taxon>Metazoa</taxon>
        <taxon>Ecdysozoa</taxon>
        <taxon>Arthropoda</taxon>
        <taxon>Hexapoda</taxon>
        <taxon>Insecta</taxon>
        <taxon>Pterygota</taxon>
        <taxon>Neoptera</taxon>
        <taxon>Endopterygota</taxon>
        <taxon>Hymenoptera</taxon>
        <taxon>Apocrita</taxon>
        <taxon>Aculeata</taxon>
        <taxon>Formicoidea</taxon>
        <taxon>Formicidae</taxon>
        <taxon>Myrmicinae</taxon>
        <taxon>Trachymyrmex</taxon>
    </lineage>
</organism>
<accession>A0A195E6L5</accession>
<name>A0A195E6L5_9HYME</name>
<dbReference type="EMBL" id="KQ979608">
    <property type="protein sequence ID" value="KYN20489.1"/>
    <property type="molecule type" value="Genomic_DNA"/>
</dbReference>
<evidence type="ECO:0000313" key="2">
    <source>
        <dbReference type="Proteomes" id="UP000078492"/>
    </source>
</evidence>
<keyword evidence="2" id="KW-1185">Reference proteome</keyword>
<proteinExistence type="predicted"/>
<sequence>MSLLTPRSIGVEKYLASVTFDLTYEHSMIPVSPFNALINERPNRAPAKAMDKVADPVPALALTTSVPAS</sequence>
<evidence type="ECO:0000313" key="1">
    <source>
        <dbReference type="EMBL" id="KYN20489.1"/>
    </source>
</evidence>
<protein>
    <submittedName>
        <fullName evidence="1">Uncharacterized protein</fullName>
    </submittedName>
</protein>
<dbReference type="Proteomes" id="UP000078492">
    <property type="component" value="Unassembled WGS sequence"/>
</dbReference>
<dbReference type="AlphaFoldDB" id="A0A195E6L5"/>
<reference evidence="1 2" key="1">
    <citation type="submission" date="2015-09" db="EMBL/GenBank/DDBJ databases">
        <title>Trachymyrmex cornetzi WGS genome.</title>
        <authorList>
            <person name="Nygaard S."/>
            <person name="Hu H."/>
            <person name="Boomsma J."/>
            <person name="Zhang G."/>
        </authorList>
    </citation>
    <scope>NUCLEOTIDE SEQUENCE [LARGE SCALE GENOMIC DNA]</scope>
    <source>
        <strain evidence="1">Tcor2-1</strain>
        <tissue evidence="1">Whole body</tissue>
    </source>
</reference>